<keyword evidence="2" id="KW-1185">Reference proteome</keyword>
<protein>
    <submittedName>
        <fullName evidence="1">Uncharacterized protein</fullName>
    </submittedName>
</protein>
<dbReference type="EMBL" id="FQUO01000002">
    <property type="protein sequence ID" value="SHE73728.1"/>
    <property type="molecule type" value="Genomic_DNA"/>
</dbReference>
<gene>
    <name evidence="1" type="ORF">SAMN05444008_102418</name>
</gene>
<dbReference type="AlphaFoldDB" id="A0A1M4VXN4"/>
<accession>A0A1M4VXN4</accession>
<dbReference type="Proteomes" id="UP000184368">
    <property type="component" value="Unassembled WGS sequence"/>
</dbReference>
<organism evidence="1 2">
    <name type="scientific">Cnuella takakiae</name>
    <dbReference type="NCBI Taxonomy" id="1302690"/>
    <lineage>
        <taxon>Bacteria</taxon>
        <taxon>Pseudomonadati</taxon>
        <taxon>Bacteroidota</taxon>
        <taxon>Chitinophagia</taxon>
        <taxon>Chitinophagales</taxon>
        <taxon>Chitinophagaceae</taxon>
        <taxon>Cnuella</taxon>
    </lineage>
</organism>
<name>A0A1M4VXN4_9BACT</name>
<evidence type="ECO:0000313" key="1">
    <source>
        <dbReference type="EMBL" id="SHE73728.1"/>
    </source>
</evidence>
<dbReference type="STRING" id="1302690.BUE76_11660"/>
<proteinExistence type="predicted"/>
<reference evidence="1 2" key="1">
    <citation type="submission" date="2016-11" db="EMBL/GenBank/DDBJ databases">
        <authorList>
            <person name="Jaros S."/>
            <person name="Januszkiewicz K."/>
            <person name="Wedrychowicz H."/>
        </authorList>
    </citation>
    <scope>NUCLEOTIDE SEQUENCE [LARGE SCALE GENOMIC DNA]</scope>
    <source>
        <strain evidence="1 2">DSM 26897</strain>
    </source>
</reference>
<sequence>MQHCCRDIMQDNCIISCVYAVLLRIFGVAKMLEQIKYMKLTQLALGAIRNNKRVRARLQLELDRSEYTINRYVQENDIMLTTATALKIIREETGLTTKQILEKEKALAA</sequence>
<evidence type="ECO:0000313" key="2">
    <source>
        <dbReference type="Proteomes" id="UP000184368"/>
    </source>
</evidence>